<comment type="subcellular location">
    <subcellularLocation>
        <location evidence="2">Membrane</location>
    </subcellularLocation>
</comment>
<dbReference type="SMART" id="SM00388">
    <property type="entry name" value="HisKA"/>
    <property type="match status" value="1"/>
</dbReference>
<dbReference type="PANTHER" id="PTHR45339:SF1">
    <property type="entry name" value="HYBRID SIGNAL TRANSDUCTION HISTIDINE KINASE J"/>
    <property type="match status" value="1"/>
</dbReference>
<dbReference type="InterPro" id="IPR003661">
    <property type="entry name" value="HisK_dim/P_dom"/>
</dbReference>
<reference evidence="19" key="2">
    <citation type="journal article" date="2021" name="Mar. Drugs">
        <title>Genome Reduction and Secondary Metabolism of the Marine Sponge-Associated Cyanobacterium Leptothoe.</title>
        <authorList>
            <person name="Konstantinou D."/>
            <person name="Popin R.V."/>
            <person name="Fewer D.P."/>
            <person name="Sivonen K."/>
            <person name="Gkelis S."/>
        </authorList>
    </citation>
    <scope>NUCLEOTIDE SEQUENCE</scope>
    <source>
        <strain evidence="19">TAU-MAC 1115</strain>
    </source>
</reference>
<feature type="domain" description="Response regulatory" evidence="18">
    <location>
        <begin position="721"/>
        <end position="842"/>
    </location>
</feature>
<dbReference type="InterPro" id="IPR011006">
    <property type="entry name" value="CheY-like_superfamily"/>
</dbReference>
<dbReference type="Gene3D" id="1.10.287.130">
    <property type="match status" value="1"/>
</dbReference>
<evidence type="ECO:0000259" key="17">
    <source>
        <dbReference type="PROSITE" id="PS50109"/>
    </source>
</evidence>
<gene>
    <name evidence="19" type="ORF">IXB50_09420</name>
</gene>
<reference evidence="19" key="1">
    <citation type="submission" date="2020-11" db="EMBL/GenBank/DDBJ databases">
        <authorList>
            <person name="Konstantinou D."/>
            <person name="Gkelis S."/>
            <person name="Popin R."/>
            <person name="Fewer D."/>
            <person name="Sivonen K."/>
        </authorList>
    </citation>
    <scope>NUCLEOTIDE SEQUENCE</scope>
    <source>
        <strain evidence="19">TAU-MAC 1115</strain>
    </source>
</reference>
<evidence type="ECO:0000256" key="6">
    <source>
        <dbReference type="ARBA" id="ARBA00022679"/>
    </source>
</evidence>
<keyword evidence="15" id="KW-0175">Coiled coil</keyword>
<dbReference type="PANTHER" id="PTHR45339">
    <property type="entry name" value="HYBRID SIGNAL TRANSDUCTION HISTIDINE KINASE J"/>
    <property type="match status" value="1"/>
</dbReference>
<dbReference type="FunFam" id="1.10.287.130:FF:000038">
    <property type="entry name" value="Sensory transduction histidine kinase"/>
    <property type="match status" value="1"/>
</dbReference>
<accession>A0A947DFV4</accession>
<evidence type="ECO:0000313" key="20">
    <source>
        <dbReference type="Proteomes" id="UP000717364"/>
    </source>
</evidence>
<dbReference type="Gene3D" id="3.40.50.2300">
    <property type="match status" value="1"/>
</dbReference>
<keyword evidence="6" id="KW-0808">Transferase</keyword>
<dbReference type="SMART" id="SM00387">
    <property type="entry name" value="HATPase_c"/>
    <property type="match status" value="1"/>
</dbReference>
<dbReference type="PRINTS" id="PR00344">
    <property type="entry name" value="BCTRLSENSOR"/>
</dbReference>
<evidence type="ECO:0000256" key="4">
    <source>
        <dbReference type="ARBA" id="ARBA00012438"/>
    </source>
</evidence>
<dbReference type="CDD" id="cd00082">
    <property type="entry name" value="HisKA"/>
    <property type="match status" value="1"/>
</dbReference>
<dbReference type="Gene3D" id="3.30.565.10">
    <property type="entry name" value="Histidine kinase-like ATPase, C-terminal domain"/>
    <property type="match status" value="1"/>
</dbReference>
<dbReference type="SMART" id="SM01080">
    <property type="entry name" value="CHASE2"/>
    <property type="match status" value="1"/>
</dbReference>
<evidence type="ECO:0000256" key="12">
    <source>
        <dbReference type="ARBA" id="ARBA00023306"/>
    </source>
</evidence>
<sequence length="938" mass="104143">MFLARLKQLIQQTKPIWLVAPGVTIAVILANSFGVFNLLEWAVRDQFFRLRPLVAMSDQVVVVTIDEPDIKSLGDWPITDEVLAQLLVAVRDQNPRVIGLDLYRDLPEAPGHDELLEVFKTTPNLIGVETISERPVAPPPVLDELGQVAIADFVEDKDQTIRRILLGAEDSRNQSFKTGLGTQMALDYLEQDGITLEPVAPERQQYQLGQATFLPMVRQAAGYFYDDLGGYQILLDWHGPSCQFQTVSITDVLAGNIPTDMMRDRIVYIGSIAASTNDFFATPYSGGFRPQYPPMAGVMVHANITSYLLDSALGKRPFLTGWTRYKQWAWIMAWALAGTLGNWWLETYNHRQKQQRSWRLTPNIFTTGGVVTLLGIAYGSFLMGLLLPVVPPLVAWVGSAIATTSRFKNQRLQLTNQQLMDYAATLETKVQERTQELVDAKQAADNANQAKSEFLANMSHELRTPLNGILGYAQILQKNHHLTDDDQNRISIIHQCGAHLLTLINDILDLAKVEARKLELFPTETDLESLLLGVMEMCEVRARTKGVTLNLDLDHPLPQTVMIDEKRFRQVLINLIGNGIKFTDQGSVTFSVERLDRATARTANSTLVNDISNNSDSKLCPMRICVEDTGMGISPEQLEMIFKPFEQMVNGQRKAEGTGLGLAISQHIVNLMGSQLQVSSQIGEGSRFWVDLNIPVLDYGNNHRSSKPVKKIIGIEGTVPTVLVIDDNPENSSLLVDFLGAIGFRTCIATDGLMGLTLAQQQQPDVIVAELVTSTLGGVELIQQLCQPSMGTTPTSKSIPVIVMSANVFESDRQKSLAAGASVFLPKPIDLDALLDTLQTILRLQWIYEHPIVETTHPNVLERETYNAVPLPSAVMDELYHLAMMGNVQGIETKVKEIAVTDAHAQEFVDRLQILAANFQIKQIKHLLHAHVSPQELL</sequence>
<dbReference type="Pfam" id="PF02518">
    <property type="entry name" value="HATPase_c"/>
    <property type="match status" value="1"/>
</dbReference>
<dbReference type="InterPro" id="IPR036890">
    <property type="entry name" value="HATPase_C_sf"/>
</dbReference>
<evidence type="ECO:0000256" key="14">
    <source>
        <dbReference type="PROSITE-ProRule" id="PRU00169"/>
    </source>
</evidence>
<dbReference type="CDD" id="cd16922">
    <property type="entry name" value="HATPase_EvgS-ArcB-TorS-like"/>
    <property type="match status" value="1"/>
</dbReference>
<dbReference type="FunFam" id="3.30.565.10:FF:000010">
    <property type="entry name" value="Sensor histidine kinase RcsC"/>
    <property type="match status" value="1"/>
</dbReference>
<dbReference type="SUPFAM" id="SSF52172">
    <property type="entry name" value="CheY-like"/>
    <property type="match status" value="1"/>
</dbReference>
<keyword evidence="16" id="KW-1133">Transmembrane helix</keyword>
<evidence type="ECO:0000256" key="16">
    <source>
        <dbReference type="SAM" id="Phobius"/>
    </source>
</evidence>
<keyword evidence="10" id="KW-0902">Two-component regulatory system</keyword>
<evidence type="ECO:0000256" key="15">
    <source>
        <dbReference type="SAM" id="Coils"/>
    </source>
</evidence>
<keyword evidence="7" id="KW-0547">Nucleotide-binding</keyword>
<dbReference type="Pfam" id="PF05226">
    <property type="entry name" value="CHASE2"/>
    <property type="match status" value="1"/>
</dbReference>
<feature type="transmembrane region" description="Helical" evidence="16">
    <location>
        <begin position="327"/>
        <end position="345"/>
    </location>
</feature>
<dbReference type="GO" id="GO:0000155">
    <property type="term" value="F:phosphorelay sensor kinase activity"/>
    <property type="evidence" value="ECO:0007669"/>
    <property type="project" value="InterPro"/>
</dbReference>
<evidence type="ECO:0000256" key="7">
    <source>
        <dbReference type="ARBA" id="ARBA00022741"/>
    </source>
</evidence>
<proteinExistence type="inferred from homology"/>
<comment type="catalytic activity">
    <reaction evidence="1">
        <text>ATP + protein L-histidine = ADP + protein N-phospho-L-histidine.</text>
        <dbReference type="EC" id="2.7.13.3"/>
    </reaction>
</comment>
<keyword evidence="16" id="KW-0812">Transmembrane</keyword>
<keyword evidence="12" id="KW-0131">Cell cycle</keyword>
<dbReference type="PROSITE" id="PS50109">
    <property type="entry name" value="HIS_KIN"/>
    <property type="match status" value="1"/>
</dbReference>
<evidence type="ECO:0000256" key="8">
    <source>
        <dbReference type="ARBA" id="ARBA00022777"/>
    </source>
</evidence>
<dbReference type="RefSeq" id="WP_215608710.1">
    <property type="nucleotide sequence ID" value="NZ_JADOES010000014.1"/>
</dbReference>
<evidence type="ECO:0000256" key="1">
    <source>
        <dbReference type="ARBA" id="ARBA00000085"/>
    </source>
</evidence>
<feature type="transmembrane region" description="Helical" evidence="16">
    <location>
        <begin position="16"/>
        <end position="39"/>
    </location>
</feature>
<dbReference type="InterPro" id="IPR001789">
    <property type="entry name" value="Sig_transdc_resp-reg_receiver"/>
</dbReference>
<dbReference type="GO" id="GO:0016020">
    <property type="term" value="C:membrane"/>
    <property type="evidence" value="ECO:0007669"/>
    <property type="project" value="UniProtKB-SubCell"/>
</dbReference>
<keyword evidence="11 16" id="KW-0472">Membrane</keyword>
<dbReference type="InterPro" id="IPR007890">
    <property type="entry name" value="CHASE2"/>
</dbReference>
<organism evidence="19 20">
    <name type="scientific">Leptothoe spongobia TAU-MAC 1115</name>
    <dbReference type="NCBI Taxonomy" id="1967444"/>
    <lineage>
        <taxon>Bacteria</taxon>
        <taxon>Bacillati</taxon>
        <taxon>Cyanobacteriota</taxon>
        <taxon>Cyanophyceae</taxon>
        <taxon>Nodosilineales</taxon>
        <taxon>Cymatolegaceae</taxon>
        <taxon>Leptothoe</taxon>
        <taxon>Leptothoe spongobia</taxon>
    </lineage>
</organism>
<dbReference type="AlphaFoldDB" id="A0A947DFV4"/>
<evidence type="ECO:0000256" key="5">
    <source>
        <dbReference type="ARBA" id="ARBA00022553"/>
    </source>
</evidence>
<keyword evidence="5" id="KW-0597">Phosphoprotein</keyword>
<protein>
    <recommendedName>
        <fullName evidence="13">Circadian input-output histidine kinase CikA</fullName>
        <ecNumber evidence="4">2.7.13.3</ecNumber>
    </recommendedName>
</protein>
<evidence type="ECO:0000256" key="11">
    <source>
        <dbReference type="ARBA" id="ARBA00023136"/>
    </source>
</evidence>
<dbReference type="SMART" id="SM00448">
    <property type="entry name" value="REC"/>
    <property type="match status" value="1"/>
</dbReference>
<dbReference type="GO" id="GO:0005524">
    <property type="term" value="F:ATP binding"/>
    <property type="evidence" value="ECO:0007669"/>
    <property type="project" value="UniProtKB-KW"/>
</dbReference>
<dbReference type="InterPro" id="IPR004358">
    <property type="entry name" value="Sig_transdc_His_kin-like_C"/>
</dbReference>
<evidence type="ECO:0000256" key="2">
    <source>
        <dbReference type="ARBA" id="ARBA00004370"/>
    </source>
</evidence>
<comment type="caution">
    <text evidence="14">Lacks conserved residue(s) required for the propagation of feature annotation.</text>
</comment>
<dbReference type="SUPFAM" id="SSF47384">
    <property type="entry name" value="Homodimeric domain of signal transducing histidine kinase"/>
    <property type="match status" value="1"/>
</dbReference>
<evidence type="ECO:0000256" key="10">
    <source>
        <dbReference type="ARBA" id="ARBA00023012"/>
    </source>
</evidence>
<dbReference type="InterPro" id="IPR005467">
    <property type="entry name" value="His_kinase_dom"/>
</dbReference>
<keyword evidence="9" id="KW-0067">ATP-binding</keyword>
<feature type="transmembrane region" description="Helical" evidence="16">
    <location>
        <begin position="266"/>
        <end position="285"/>
    </location>
</feature>
<dbReference type="SUPFAM" id="SSF55874">
    <property type="entry name" value="ATPase domain of HSP90 chaperone/DNA topoisomerase II/histidine kinase"/>
    <property type="match status" value="1"/>
</dbReference>
<feature type="coiled-coil region" evidence="15">
    <location>
        <begin position="423"/>
        <end position="450"/>
    </location>
</feature>
<dbReference type="Pfam" id="PF00072">
    <property type="entry name" value="Response_reg"/>
    <property type="match status" value="1"/>
</dbReference>
<evidence type="ECO:0000313" key="19">
    <source>
        <dbReference type="EMBL" id="MBT9315644.1"/>
    </source>
</evidence>
<dbReference type="PROSITE" id="PS50110">
    <property type="entry name" value="RESPONSE_REGULATORY"/>
    <property type="match status" value="1"/>
</dbReference>
<dbReference type="EMBL" id="JADOES010000014">
    <property type="protein sequence ID" value="MBT9315644.1"/>
    <property type="molecule type" value="Genomic_DNA"/>
</dbReference>
<dbReference type="InterPro" id="IPR036097">
    <property type="entry name" value="HisK_dim/P_sf"/>
</dbReference>
<comment type="similarity">
    <text evidence="3">In the N-terminal section; belongs to the phytochrome family.</text>
</comment>
<dbReference type="Pfam" id="PF00512">
    <property type="entry name" value="HisKA"/>
    <property type="match status" value="1"/>
</dbReference>
<keyword evidence="8" id="KW-0418">Kinase</keyword>
<evidence type="ECO:0000256" key="3">
    <source>
        <dbReference type="ARBA" id="ARBA00006402"/>
    </source>
</evidence>
<comment type="caution">
    <text evidence="19">The sequence shown here is derived from an EMBL/GenBank/DDBJ whole genome shotgun (WGS) entry which is preliminary data.</text>
</comment>
<dbReference type="InterPro" id="IPR003594">
    <property type="entry name" value="HATPase_dom"/>
</dbReference>
<feature type="domain" description="Histidine kinase" evidence="17">
    <location>
        <begin position="457"/>
        <end position="696"/>
    </location>
</feature>
<evidence type="ECO:0000256" key="13">
    <source>
        <dbReference type="ARBA" id="ARBA00074306"/>
    </source>
</evidence>
<dbReference type="Proteomes" id="UP000717364">
    <property type="component" value="Unassembled WGS sequence"/>
</dbReference>
<evidence type="ECO:0000259" key="18">
    <source>
        <dbReference type="PROSITE" id="PS50110"/>
    </source>
</evidence>
<keyword evidence="20" id="KW-1185">Reference proteome</keyword>
<evidence type="ECO:0000256" key="9">
    <source>
        <dbReference type="ARBA" id="ARBA00022840"/>
    </source>
</evidence>
<name>A0A947DFV4_9CYAN</name>
<feature type="transmembrane region" description="Helical" evidence="16">
    <location>
        <begin position="357"/>
        <end position="379"/>
    </location>
</feature>
<dbReference type="EC" id="2.7.13.3" evidence="4"/>